<evidence type="ECO:0000313" key="1">
    <source>
        <dbReference type="EMBL" id="KAJ3542111.1"/>
    </source>
</evidence>
<keyword evidence="2" id="KW-1185">Reference proteome</keyword>
<name>A0ACC1SLD6_9HYPO</name>
<protein>
    <submittedName>
        <fullName evidence="1">Uncharacterized protein</fullName>
    </submittedName>
</protein>
<organism evidence="1 2">
    <name type="scientific">Fusarium decemcellulare</name>
    <dbReference type="NCBI Taxonomy" id="57161"/>
    <lineage>
        <taxon>Eukaryota</taxon>
        <taxon>Fungi</taxon>
        <taxon>Dikarya</taxon>
        <taxon>Ascomycota</taxon>
        <taxon>Pezizomycotina</taxon>
        <taxon>Sordariomycetes</taxon>
        <taxon>Hypocreomycetidae</taxon>
        <taxon>Hypocreales</taxon>
        <taxon>Nectriaceae</taxon>
        <taxon>Fusarium</taxon>
        <taxon>Fusarium decemcellulare species complex</taxon>
    </lineage>
</organism>
<comment type="caution">
    <text evidence="1">The sequence shown here is derived from an EMBL/GenBank/DDBJ whole genome shotgun (WGS) entry which is preliminary data.</text>
</comment>
<accession>A0ACC1SLD6</accession>
<dbReference type="Proteomes" id="UP001148629">
    <property type="component" value="Unassembled WGS sequence"/>
</dbReference>
<reference evidence="1" key="1">
    <citation type="submission" date="2022-08" db="EMBL/GenBank/DDBJ databases">
        <title>Genome Sequence of Fusarium decemcellulare.</title>
        <authorList>
            <person name="Buettner E."/>
        </authorList>
    </citation>
    <scope>NUCLEOTIDE SEQUENCE</scope>
    <source>
        <strain evidence="1">Babe19</strain>
    </source>
</reference>
<proteinExistence type="predicted"/>
<evidence type="ECO:0000313" key="2">
    <source>
        <dbReference type="Proteomes" id="UP001148629"/>
    </source>
</evidence>
<dbReference type="EMBL" id="JANRMS010000313">
    <property type="protein sequence ID" value="KAJ3542111.1"/>
    <property type="molecule type" value="Genomic_DNA"/>
</dbReference>
<gene>
    <name evidence="1" type="ORF">NM208_g4271</name>
</gene>
<sequence length="485" mass="53229">MVYSQILLRGGTLLIHDNNNRVVPQVSDLLVQEDHIHLINDIIDPPEGARIIDCHGSLVSPGLIDTHKHLWQSQQKGLHADQILADYFCSGNLASSHYAPDDIFWGVLASALESIDAGTTTVVDHAHVNYSSDHSYEVLRATFSSGIRSIFCYCVHPLVTSWQPELKMSKDLFPSWVMDTFRELAAVQPFGPNGRVRLGSALDVMFVAETKLRQIFDEVHGLGAHLITCHDTRPSKLGAILSAASVMHKNNLLGPDVLLSHANKILDEELRYVRESGAHLTSTPLSEMQMGHGHPVCLLESFFPISSIGTDSNSICTSYIPTQMTVALLATPSPTVEDAYNLGTILGAHAIGMSEKIGSLAVGKKADIVVFHGHSPAMVAAAHHNPVTAIVLHSSVRDVQTVIVDGVIRKDEFSLRRVKVSDKITPDKEQRNDNVELLGWADVAKGLDQSRRRLERIREEHVDEEVAKNGLAQCLFEVMALTAEK</sequence>